<dbReference type="RefSeq" id="WP_393970851.1">
    <property type="nucleotide sequence ID" value="NZ_CP133772.1"/>
</dbReference>
<accession>A0AAX4NH91</accession>
<proteinExistence type="predicted"/>
<sequence>MENHWIFLIILFKKNIIQVQNWIKHGFITIVKLDDIDNEKLKQSYAEIDKIDNIIQQGDKIVLAAFCLDKYSNLFHSFDTNILESGKLKDYVKKFEKSIREL</sequence>
<dbReference type="EMBL" id="CP133772">
    <property type="protein sequence ID" value="WYY00515.1"/>
    <property type="molecule type" value="Genomic_DNA"/>
</dbReference>
<organism evidence="1 2">
    <name type="scientific">Oxyplasma meridianum</name>
    <dbReference type="NCBI Taxonomy" id="3073602"/>
    <lineage>
        <taxon>Archaea</taxon>
        <taxon>Methanobacteriati</taxon>
        <taxon>Thermoplasmatota</taxon>
        <taxon>Thermoplasmata</taxon>
        <taxon>Thermoplasmatales</taxon>
        <taxon>Thermoplasmataceae</taxon>
        <taxon>Oxyplasma</taxon>
    </lineage>
</organism>
<evidence type="ECO:0000313" key="2">
    <source>
        <dbReference type="Proteomes" id="UP001451606"/>
    </source>
</evidence>
<dbReference type="GeneID" id="95967829"/>
<name>A0AAX4NH91_9ARCH</name>
<protein>
    <submittedName>
        <fullName evidence="1">Uncharacterized protein</fullName>
    </submittedName>
</protein>
<dbReference type="KEGG" id="omr:OXIME_001092"/>
<dbReference type="Proteomes" id="UP001451606">
    <property type="component" value="Chromosome"/>
</dbReference>
<dbReference type="AlphaFoldDB" id="A0AAX4NH91"/>
<gene>
    <name evidence="1" type="ORF">OXIME_001092</name>
</gene>
<keyword evidence="2" id="KW-1185">Reference proteome</keyword>
<evidence type="ECO:0000313" key="1">
    <source>
        <dbReference type="EMBL" id="WYY00515.1"/>
    </source>
</evidence>
<reference evidence="1 2" key="1">
    <citation type="submission" date="2023-09" db="EMBL/GenBank/DDBJ databases">
        <authorList>
            <person name="Golyshina O.V."/>
            <person name="Lunev E.A."/>
            <person name="Bargiela R."/>
            <person name="Gaines M.C."/>
            <person name="Daum B."/>
            <person name="Bale N.J."/>
            <person name="Koenen M."/>
            <person name="Sinninghe Damst J.S."/>
            <person name="Yakimov M."/>
            <person name="Golyshin P.N."/>
        </authorList>
    </citation>
    <scope>NUCLEOTIDE SEQUENCE [LARGE SCALE GENOMIC DNA]</scope>
    <source>
        <strain evidence="1 2">M1</strain>
    </source>
</reference>